<evidence type="ECO:0000313" key="2">
    <source>
        <dbReference type="Proteomes" id="UP001153321"/>
    </source>
</evidence>
<accession>A0A9P0NC88</accession>
<reference evidence="1" key="1">
    <citation type="submission" date="2022-02" db="EMBL/GenBank/DDBJ databases">
        <authorList>
            <person name="King R."/>
        </authorList>
    </citation>
    <scope>NUCLEOTIDE SEQUENCE</scope>
</reference>
<evidence type="ECO:0000313" key="1">
    <source>
        <dbReference type="EMBL" id="CAH1647624.1"/>
    </source>
</evidence>
<proteinExistence type="predicted"/>
<gene>
    <name evidence="1" type="ORF">SPLIT_LOCUS12975</name>
</gene>
<protein>
    <submittedName>
        <fullName evidence="1">Uncharacterized protein</fullName>
    </submittedName>
</protein>
<dbReference type="Proteomes" id="UP001153321">
    <property type="component" value="Chromosome Z"/>
</dbReference>
<organism evidence="1 2">
    <name type="scientific">Spodoptera littoralis</name>
    <name type="common">Egyptian cotton leafworm</name>
    <dbReference type="NCBI Taxonomy" id="7109"/>
    <lineage>
        <taxon>Eukaryota</taxon>
        <taxon>Metazoa</taxon>
        <taxon>Ecdysozoa</taxon>
        <taxon>Arthropoda</taxon>
        <taxon>Hexapoda</taxon>
        <taxon>Insecta</taxon>
        <taxon>Pterygota</taxon>
        <taxon>Neoptera</taxon>
        <taxon>Endopterygota</taxon>
        <taxon>Lepidoptera</taxon>
        <taxon>Glossata</taxon>
        <taxon>Ditrysia</taxon>
        <taxon>Noctuoidea</taxon>
        <taxon>Noctuidae</taxon>
        <taxon>Amphipyrinae</taxon>
        <taxon>Spodoptera</taxon>
    </lineage>
</organism>
<sequence>MQRHYEWRLERVASAGVAGNRRARSRGGTLRVVTTRPHRNTGANSKARNGFYSQDSSVRLNKSCATAAHLSCRLRCPVGHCFVVDRGATESRAQSPLSFILFPFSEDPATFFFYNCTFL</sequence>
<name>A0A9P0NC88_SPOLI</name>
<dbReference type="EMBL" id="LR824562">
    <property type="protein sequence ID" value="CAH1647624.1"/>
    <property type="molecule type" value="Genomic_DNA"/>
</dbReference>
<dbReference type="AlphaFoldDB" id="A0A9P0NC88"/>
<keyword evidence="2" id="KW-1185">Reference proteome</keyword>